<keyword evidence="3" id="KW-1185">Reference proteome</keyword>
<accession>A0AAD9VM85</accession>
<evidence type="ECO:0000313" key="3">
    <source>
        <dbReference type="Proteomes" id="UP001258017"/>
    </source>
</evidence>
<dbReference type="Proteomes" id="UP001258017">
    <property type="component" value="Unassembled WGS sequence"/>
</dbReference>
<reference evidence="2" key="1">
    <citation type="submission" date="2021-08" db="EMBL/GenBank/DDBJ databases">
        <authorList>
            <person name="Misof B."/>
            <person name="Oliver O."/>
            <person name="Podsiadlowski L."/>
            <person name="Donath A."/>
            <person name="Peters R."/>
            <person name="Mayer C."/>
            <person name="Rust J."/>
            <person name="Gunkel S."/>
            <person name="Lesny P."/>
            <person name="Martin S."/>
            <person name="Oeyen J.P."/>
            <person name="Petersen M."/>
            <person name="Panagiotis P."/>
            <person name="Wilbrandt J."/>
            <person name="Tanja T."/>
        </authorList>
    </citation>
    <scope>NUCLEOTIDE SEQUENCE</scope>
    <source>
        <strain evidence="2">GBR_01_08_01A</strain>
        <tissue evidence="2">Thorax + abdomen</tissue>
    </source>
</reference>
<dbReference type="AlphaFoldDB" id="A0AAD9VM85"/>
<gene>
    <name evidence="2" type="ORF">KPH14_002455</name>
</gene>
<evidence type="ECO:0000256" key="1">
    <source>
        <dbReference type="SAM" id="MobiDB-lite"/>
    </source>
</evidence>
<reference evidence="2" key="2">
    <citation type="journal article" date="2023" name="Commun. Biol.">
        <title>Intrasexual cuticular hydrocarbon dimorphism in a wasp sheds light on hydrocarbon biosynthesis genes in Hymenoptera.</title>
        <authorList>
            <person name="Moris V.C."/>
            <person name="Podsiadlowski L."/>
            <person name="Martin S."/>
            <person name="Oeyen J.P."/>
            <person name="Donath A."/>
            <person name="Petersen M."/>
            <person name="Wilbrandt J."/>
            <person name="Misof B."/>
            <person name="Liedtke D."/>
            <person name="Thamm M."/>
            <person name="Scheiner R."/>
            <person name="Schmitt T."/>
            <person name="Niehuis O."/>
        </authorList>
    </citation>
    <scope>NUCLEOTIDE SEQUENCE</scope>
    <source>
        <strain evidence="2">GBR_01_08_01A</strain>
    </source>
</reference>
<sequence length="188" mass="21467">MNTIVSAVFTKLAIDEPLKRFKYTSRVQQAVNGTYQRSIKSTPFELLFGLKMRHANDPKFLELINDEVQAVFTDAREEARRKAKEEIAKVQAENVRDYNRRRKKATKYQMGDLVAIKRTQLGGGLKMRIKFLGPYRVSRIMGKDRYEVENMGGEGPLTTSCSADHMKPWKGFNQNQGQVEVESSGADE</sequence>
<protein>
    <submittedName>
        <fullName evidence="2">Uncharacterized protein</fullName>
    </submittedName>
</protein>
<feature type="region of interest" description="Disordered" evidence="1">
    <location>
        <begin position="169"/>
        <end position="188"/>
    </location>
</feature>
<comment type="caution">
    <text evidence="2">The sequence shown here is derived from an EMBL/GenBank/DDBJ whole genome shotgun (WGS) entry which is preliminary data.</text>
</comment>
<name>A0AAD9VM85_9HYME</name>
<dbReference type="EMBL" id="JAIFRP010000129">
    <property type="protein sequence ID" value="KAK2578975.1"/>
    <property type="molecule type" value="Genomic_DNA"/>
</dbReference>
<organism evidence="2 3">
    <name type="scientific">Odynerus spinipes</name>
    <dbReference type="NCBI Taxonomy" id="1348599"/>
    <lineage>
        <taxon>Eukaryota</taxon>
        <taxon>Metazoa</taxon>
        <taxon>Ecdysozoa</taxon>
        <taxon>Arthropoda</taxon>
        <taxon>Hexapoda</taxon>
        <taxon>Insecta</taxon>
        <taxon>Pterygota</taxon>
        <taxon>Neoptera</taxon>
        <taxon>Endopterygota</taxon>
        <taxon>Hymenoptera</taxon>
        <taxon>Apocrita</taxon>
        <taxon>Aculeata</taxon>
        <taxon>Vespoidea</taxon>
        <taxon>Vespidae</taxon>
        <taxon>Eumeninae</taxon>
        <taxon>Odynerus</taxon>
    </lineage>
</organism>
<evidence type="ECO:0000313" key="2">
    <source>
        <dbReference type="EMBL" id="KAK2578975.1"/>
    </source>
</evidence>
<proteinExistence type="predicted"/>